<dbReference type="EC" id="1.-.-.-" evidence="2"/>
<accession>A0ABW4GR31</accession>
<evidence type="ECO:0000259" key="1">
    <source>
        <dbReference type="SMART" id="SM00829"/>
    </source>
</evidence>
<evidence type="ECO:0000313" key="2">
    <source>
        <dbReference type="EMBL" id="MFD1544919.1"/>
    </source>
</evidence>
<feature type="domain" description="Enoyl reductase (ER)" evidence="1">
    <location>
        <begin position="8"/>
        <end position="306"/>
    </location>
</feature>
<organism evidence="2 3">
    <name type="scientific">Nonomuraea guangzhouensis</name>
    <dbReference type="NCBI Taxonomy" id="1291555"/>
    <lineage>
        <taxon>Bacteria</taxon>
        <taxon>Bacillati</taxon>
        <taxon>Actinomycetota</taxon>
        <taxon>Actinomycetes</taxon>
        <taxon>Streptosporangiales</taxon>
        <taxon>Streptosporangiaceae</taxon>
        <taxon>Nonomuraea</taxon>
    </lineage>
</organism>
<dbReference type="SMART" id="SM00829">
    <property type="entry name" value="PKS_ER"/>
    <property type="match status" value="1"/>
</dbReference>
<dbReference type="PANTHER" id="PTHR11695">
    <property type="entry name" value="ALCOHOL DEHYDROGENASE RELATED"/>
    <property type="match status" value="1"/>
</dbReference>
<proteinExistence type="predicted"/>
<keyword evidence="3" id="KW-1185">Reference proteome</keyword>
<dbReference type="PANTHER" id="PTHR11695:SF294">
    <property type="entry name" value="RETICULON-4-INTERACTING PROTEIN 1, MITOCHONDRIAL"/>
    <property type="match status" value="1"/>
</dbReference>
<keyword evidence="2" id="KW-0560">Oxidoreductase</keyword>
<dbReference type="EMBL" id="JBHUCM010000045">
    <property type="protein sequence ID" value="MFD1544919.1"/>
    <property type="molecule type" value="Genomic_DNA"/>
</dbReference>
<protein>
    <submittedName>
        <fullName evidence="2">NADP-dependent oxidoreductase</fullName>
        <ecNumber evidence="2">1.-.-.-</ecNumber>
    </submittedName>
</protein>
<name>A0ABW4GR31_9ACTN</name>
<dbReference type="CDD" id="cd05289">
    <property type="entry name" value="MDR_like_2"/>
    <property type="match status" value="1"/>
</dbReference>
<reference evidence="3" key="1">
    <citation type="journal article" date="2019" name="Int. J. Syst. Evol. Microbiol.">
        <title>The Global Catalogue of Microorganisms (GCM) 10K type strain sequencing project: providing services to taxonomists for standard genome sequencing and annotation.</title>
        <authorList>
            <consortium name="The Broad Institute Genomics Platform"/>
            <consortium name="The Broad Institute Genome Sequencing Center for Infectious Disease"/>
            <person name="Wu L."/>
            <person name="Ma J."/>
        </authorList>
    </citation>
    <scope>NUCLEOTIDE SEQUENCE [LARGE SCALE GENOMIC DNA]</scope>
    <source>
        <strain evidence="3">CGMCC 1.15399</strain>
    </source>
</reference>
<dbReference type="Pfam" id="PF08240">
    <property type="entry name" value="ADH_N"/>
    <property type="match status" value="1"/>
</dbReference>
<evidence type="ECO:0000313" key="3">
    <source>
        <dbReference type="Proteomes" id="UP001597097"/>
    </source>
</evidence>
<dbReference type="GO" id="GO:0016491">
    <property type="term" value="F:oxidoreductase activity"/>
    <property type="evidence" value="ECO:0007669"/>
    <property type="project" value="UniProtKB-KW"/>
</dbReference>
<dbReference type="RefSeq" id="WP_219528903.1">
    <property type="nucleotide sequence ID" value="NZ_JAHKRM010000005.1"/>
</dbReference>
<dbReference type="InterPro" id="IPR013154">
    <property type="entry name" value="ADH-like_N"/>
</dbReference>
<comment type="caution">
    <text evidence="2">The sequence shown here is derived from an EMBL/GenBank/DDBJ whole genome shotgun (WGS) entry which is preliminary data.</text>
</comment>
<dbReference type="InterPro" id="IPR020843">
    <property type="entry name" value="ER"/>
</dbReference>
<gene>
    <name evidence="2" type="ORF">ACFSJ0_48295</name>
</gene>
<sequence>MRALVVTAVPGSPALTEVPAPAPEAGELLVRVAATSVNGFDAATAAGMLQGMMEHRFPLVLGKDFAGTVEAVGSDVTGFMAGDVVFGVVMKPFLGTGSLGEYVTVTAGYGVTRVPDKLGVSEAGALGLAGAAALAAVEALDPREGESLLIVGATGGVGALVLQYAQARGAKVIATARPGAEADFVRDLAGDGVDVVDHSGDLAAQVRALAPGGVTAGLHLAGDGTLVADLVADGGRFASTLGFAPEGDRLAATAIMADPTVAILDRLAADAAGGAIRVPVTRSYPLAEAAQAFDDFGAGAIGKLAITLG</sequence>
<dbReference type="Proteomes" id="UP001597097">
    <property type="component" value="Unassembled WGS sequence"/>
</dbReference>
<dbReference type="Pfam" id="PF13602">
    <property type="entry name" value="ADH_zinc_N_2"/>
    <property type="match status" value="1"/>
</dbReference>
<dbReference type="InterPro" id="IPR050700">
    <property type="entry name" value="YIM1/Zinc_Alcohol_DH_Fams"/>
</dbReference>